<dbReference type="SUPFAM" id="SSF53335">
    <property type="entry name" value="S-adenosyl-L-methionine-dependent methyltransferases"/>
    <property type="match status" value="1"/>
</dbReference>
<gene>
    <name evidence="2" type="ORF">OBBRIDRAFT_798538</name>
</gene>
<dbReference type="OrthoDB" id="540004at2759"/>
<sequence>MKLSVSLGLLLHLRWALGVALPPTLKAIFHKPSLLLHPHEISHIFMSHVWLSGMGDGIDANAREDKTPLITPNAYGVVLDIGAGHGHTVNYLDTSRVTKYVAVEPNTLMHVEIRKLANKAGFTEEADTLVILPYGAEHTASIASALGGPLSVDTIISVLSLCSIPKPEETIRRVVEELLKPGGQFLFYEHVLSPRADIAWWQRFWTPIWSKALDGCSLDRPTHVWVRRATKWDVEETWGTADDPEDHLFCHQVGRFVKAAA</sequence>
<keyword evidence="3" id="KW-1185">Reference proteome</keyword>
<evidence type="ECO:0000313" key="2">
    <source>
        <dbReference type="EMBL" id="OCH85082.1"/>
    </source>
</evidence>
<dbReference type="PANTHER" id="PTHR45036">
    <property type="entry name" value="METHYLTRANSFERASE LIKE 7B"/>
    <property type="match status" value="1"/>
</dbReference>
<accession>A0A8E2AN90</accession>
<reference evidence="2 3" key="1">
    <citation type="submission" date="2016-07" db="EMBL/GenBank/DDBJ databases">
        <title>Draft genome of the white-rot fungus Obba rivulosa 3A-2.</title>
        <authorList>
            <consortium name="DOE Joint Genome Institute"/>
            <person name="Miettinen O."/>
            <person name="Riley R."/>
            <person name="Acob R."/>
            <person name="Barry K."/>
            <person name="Cullen D."/>
            <person name="De Vries R."/>
            <person name="Hainaut M."/>
            <person name="Hatakka A."/>
            <person name="Henrissat B."/>
            <person name="Hilden K."/>
            <person name="Kuo R."/>
            <person name="Labutti K."/>
            <person name="Lipzen A."/>
            <person name="Makela M.R."/>
            <person name="Sandor L."/>
            <person name="Spatafora J.W."/>
            <person name="Grigoriev I.V."/>
            <person name="Hibbett D.S."/>
        </authorList>
    </citation>
    <scope>NUCLEOTIDE SEQUENCE [LARGE SCALE GENOMIC DNA]</scope>
    <source>
        <strain evidence="2 3">3A-2</strain>
    </source>
</reference>
<name>A0A8E2AN90_9APHY</name>
<proteinExistence type="predicted"/>
<dbReference type="Gene3D" id="3.40.50.150">
    <property type="entry name" value="Vaccinia Virus protein VP39"/>
    <property type="match status" value="1"/>
</dbReference>
<feature type="chain" id="PRO_5034068397" description="S-adenosyl-L-methionine-dependent methyltransferase" evidence="1">
    <location>
        <begin position="21"/>
        <end position="261"/>
    </location>
</feature>
<protein>
    <recommendedName>
        <fullName evidence="4">S-adenosyl-L-methionine-dependent methyltransferase</fullName>
    </recommendedName>
</protein>
<dbReference type="InterPro" id="IPR029063">
    <property type="entry name" value="SAM-dependent_MTases_sf"/>
</dbReference>
<feature type="signal peptide" evidence="1">
    <location>
        <begin position="1"/>
        <end position="20"/>
    </location>
</feature>
<organism evidence="2 3">
    <name type="scientific">Obba rivulosa</name>
    <dbReference type="NCBI Taxonomy" id="1052685"/>
    <lineage>
        <taxon>Eukaryota</taxon>
        <taxon>Fungi</taxon>
        <taxon>Dikarya</taxon>
        <taxon>Basidiomycota</taxon>
        <taxon>Agaricomycotina</taxon>
        <taxon>Agaricomycetes</taxon>
        <taxon>Polyporales</taxon>
        <taxon>Gelatoporiaceae</taxon>
        <taxon>Obba</taxon>
    </lineage>
</organism>
<dbReference type="AlphaFoldDB" id="A0A8E2AN90"/>
<evidence type="ECO:0000256" key="1">
    <source>
        <dbReference type="SAM" id="SignalP"/>
    </source>
</evidence>
<dbReference type="Proteomes" id="UP000250043">
    <property type="component" value="Unassembled WGS sequence"/>
</dbReference>
<evidence type="ECO:0000313" key="3">
    <source>
        <dbReference type="Proteomes" id="UP000250043"/>
    </source>
</evidence>
<dbReference type="EMBL" id="KV722610">
    <property type="protein sequence ID" value="OCH85082.1"/>
    <property type="molecule type" value="Genomic_DNA"/>
</dbReference>
<evidence type="ECO:0008006" key="4">
    <source>
        <dbReference type="Google" id="ProtNLM"/>
    </source>
</evidence>
<dbReference type="PANTHER" id="PTHR45036:SF1">
    <property type="entry name" value="METHYLTRANSFERASE LIKE 7A"/>
    <property type="match status" value="1"/>
</dbReference>
<dbReference type="CDD" id="cd02440">
    <property type="entry name" value="AdoMet_MTases"/>
    <property type="match status" value="1"/>
</dbReference>
<dbReference type="Pfam" id="PF13489">
    <property type="entry name" value="Methyltransf_23"/>
    <property type="match status" value="1"/>
</dbReference>
<dbReference type="InterPro" id="IPR052356">
    <property type="entry name" value="Thiol_S-MT"/>
</dbReference>
<keyword evidence="1" id="KW-0732">Signal</keyword>